<keyword evidence="22" id="KW-1185">Reference proteome</keyword>
<dbReference type="FunFam" id="2.60.120.430:FF:000007">
    <property type="entry name" value="FERONIA receptor-like kinase"/>
    <property type="match status" value="1"/>
</dbReference>
<dbReference type="InterPro" id="IPR017441">
    <property type="entry name" value="Protein_kinase_ATP_BS"/>
</dbReference>
<evidence type="ECO:0000256" key="2">
    <source>
        <dbReference type="ARBA" id="ARBA00012513"/>
    </source>
</evidence>
<dbReference type="EMBL" id="BTGU01000055">
    <property type="protein sequence ID" value="GMN55167.1"/>
    <property type="molecule type" value="Genomic_DNA"/>
</dbReference>
<evidence type="ECO:0000256" key="3">
    <source>
        <dbReference type="ARBA" id="ARBA00022475"/>
    </source>
</evidence>
<keyword evidence="4" id="KW-0723">Serine/threonine-protein kinase</keyword>
<dbReference type="GO" id="GO:0004714">
    <property type="term" value="F:transmembrane receptor protein tyrosine kinase activity"/>
    <property type="evidence" value="ECO:0007669"/>
    <property type="project" value="InterPro"/>
</dbReference>
<reference evidence="21" key="1">
    <citation type="submission" date="2023-07" db="EMBL/GenBank/DDBJ databases">
        <title>draft genome sequence of fig (Ficus carica).</title>
        <authorList>
            <person name="Takahashi T."/>
            <person name="Nishimura K."/>
        </authorList>
    </citation>
    <scope>NUCLEOTIDE SEQUENCE</scope>
</reference>
<dbReference type="SMART" id="SM00220">
    <property type="entry name" value="S_TKc"/>
    <property type="match status" value="1"/>
</dbReference>
<accession>A0AA88DGT0</accession>
<comment type="subcellular location">
    <subcellularLocation>
        <location evidence="1">Cell membrane</location>
        <topology evidence="1">Single-pass type I membrane protein</topology>
    </subcellularLocation>
</comment>
<dbReference type="InterPro" id="IPR024788">
    <property type="entry name" value="Malectin-like_Carb-bd_dom"/>
</dbReference>
<keyword evidence="13" id="KW-0325">Glycoprotein</keyword>
<evidence type="ECO:0000256" key="16">
    <source>
        <dbReference type="ARBA" id="ARBA00048679"/>
    </source>
</evidence>
<feature type="transmembrane region" description="Helical" evidence="18">
    <location>
        <begin position="441"/>
        <end position="463"/>
    </location>
</feature>
<evidence type="ECO:0000256" key="4">
    <source>
        <dbReference type="ARBA" id="ARBA00022527"/>
    </source>
</evidence>
<dbReference type="GO" id="GO:0004674">
    <property type="term" value="F:protein serine/threonine kinase activity"/>
    <property type="evidence" value="ECO:0007669"/>
    <property type="project" value="UniProtKB-KW"/>
</dbReference>
<keyword evidence="14" id="KW-0278">Fertilization</keyword>
<keyword evidence="8 17" id="KW-0547">Nucleotide-binding</keyword>
<dbReference type="EC" id="2.7.11.1" evidence="2"/>
<evidence type="ECO:0000256" key="7">
    <source>
        <dbReference type="ARBA" id="ARBA00022729"/>
    </source>
</evidence>
<dbReference type="Gene3D" id="2.60.120.430">
    <property type="entry name" value="Galactose-binding lectin"/>
    <property type="match status" value="2"/>
</dbReference>
<keyword evidence="10 17" id="KW-0067">ATP-binding</keyword>
<keyword evidence="6 18" id="KW-0812">Transmembrane</keyword>
<evidence type="ECO:0000259" key="20">
    <source>
        <dbReference type="PROSITE" id="PS50011"/>
    </source>
</evidence>
<comment type="catalytic activity">
    <reaction evidence="15">
        <text>L-threonyl-[protein] + ATP = O-phospho-L-threonyl-[protein] + ADP + H(+)</text>
        <dbReference type="Rhea" id="RHEA:46608"/>
        <dbReference type="Rhea" id="RHEA-COMP:11060"/>
        <dbReference type="Rhea" id="RHEA-COMP:11605"/>
        <dbReference type="ChEBI" id="CHEBI:15378"/>
        <dbReference type="ChEBI" id="CHEBI:30013"/>
        <dbReference type="ChEBI" id="CHEBI:30616"/>
        <dbReference type="ChEBI" id="CHEBI:61977"/>
        <dbReference type="ChEBI" id="CHEBI:456216"/>
        <dbReference type="EC" id="2.7.11.1"/>
    </reaction>
</comment>
<evidence type="ECO:0000256" key="15">
    <source>
        <dbReference type="ARBA" id="ARBA00047899"/>
    </source>
</evidence>
<protein>
    <recommendedName>
        <fullName evidence="2">non-specific serine/threonine protein kinase</fullName>
        <ecNumber evidence="2">2.7.11.1</ecNumber>
    </recommendedName>
</protein>
<dbReference type="Pfam" id="PF12819">
    <property type="entry name" value="Malectin_like"/>
    <property type="match status" value="1"/>
</dbReference>
<evidence type="ECO:0000256" key="13">
    <source>
        <dbReference type="ARBA" id="ARBA00023180"/>
    </source>
</evidence>
<comment type="caution">
    <text evidence="21">The sequence shown here is derived from an EMBL/GenBank/DDBJ whole genome shotgun (WGS) entry which is preliminary data.</text>
</comment>
<dbReference type="PROSITE" id="PS00108">
    <property type="entry name" value="PROTEIN_KINASE_ST"/>
    <property type="match status" value="1"/>
</dbReference>
<dbReference type="Pfam" id="PF07714">
    <property type="entry name" value="PK_Tyr_Ser-Thr"/>
    <property type="match status" value="1"/>
</dbReference>
<feature type="domain" description="Protein kinase" evidence="20">
    <location>
        <begin position="528"/>
        <end position="802"/>
    </location>
</feature>
<name>A0AA88DGT0_FICCA</name>
<dbReference type="Gene3D" id="3.30.200.20">
    <property type="entry name" value="Phosphorylase Kinase, domain 1"/>
    <property type="match status" value="1"/>
</dbReference>
<dbReference type="GO" id="GO:0005886">
    <property type="term" value="C:plasma membrane"/>
    <property type="evidence" value="ECO:0007669"/>
    <property type="project" value="UniProtKB-SubCell"/>
</dbReference>
<evidence type="ECO:0000256" key="12">
    <source>
        <dbReference type="ARBA" id="ARBA00023136"/>
    </source>
</evidence>
<evidence type="ECO:0000256" key="10">
    <source>
        <dbReference type="ARBA" id="ARBA00022840"/>
    </source>
</evidence>
<evidence type="ECO:0000256" key="5">
    <source>
        <dbReference type="ARBA" id="ARBA00022679"/>
    </source>
</evidence>
<evidence type="ECO:0000256" key="8">
    <source>
        <dbReference type="ARBA" id="ARBA00022741"/>
    </source>
</evidence>
<keyword evidence="11 18" id="KW-1133">Transmembrane helix</keyword>
<comment type="catalytic activity">
    <reaction evidence="16">
        <text>L-seryl-[protein] + ATP = O-phospho-L-seryl-[protein] + ADP + H(+)</text>
        <dbReference type="Rhea" id="RHEA:17989"/>
        <dbReference type="Rhea" id="RHEA-COMP:9863"/>
        <dbReference type="Rhea" id="RHEA-COMP:11604"/>
        <dbReference type="ChEBI" id="CHEBI:15378"/>
        <dbReference type="ChEBI" id="CHEBI:29999"/>
        <dbReference type="ChEBI" id="CHEBI:30616"/>
        <dbReference type="ChEBI" id="CHEBI:83421"/>
        <dbReference type="ChEBI" id="CHEBI:456216"/>
        <dbReference type="EC" id="2.7.11.1"/>
    </reaction>
</comment>
<dbReference type="PANTHER" id="PTHR34590:SF5">
    <property type="entry name" value="OS04G0586500 PROTEIN"/>
    <property type="match status" value="1"/>
</dbReference>
<dbReference type="Gene3D" id="1.10.510.10">
    <property type="entry name" value="Transferase(Phosphotransferase) domain 1"/>
    <property type="match status" value="1"/>
</dbReference>
<evidence type="ECO:0000256" key="1">
    <source>
        <dbReference type="ARBA" id="ARBA00004251"/>
    </source>
</evidence>
<dbReference type="FunFam" id="2.60.120.430:FF:000003">
    <property type="entry name" value="FERONIA receptor-like kinase"/>
    <property type="match status" value="1"/>
</dbReference>
<dbReference type="SUPFAM" id="SSF56112">
    <property type="entry name" value="Protein kinase-like (PK-like)"/>
    <property type="match status" value="1"/>
</dbReference>
<evidence type="ECO:0000313" key="22">
    <source>
        <dbReference type="Proteomes" id="UP001187192"/>
    </source>
</evidence>
<feature type="binding site" evidence="17">
    <location>
        <position position="556"/>
    </location>
    <ligand>
        <name>ATP</name>
        <dbReference type="ChEBI" id="CHEBI:30616"/>
    </ligand>
</feature>
<dbReference type="InterPro" id="IPR011009">
    <property type="entry name" value="Kinase-like_dom_sf"/>
</dbReference>
<evidence type="ECO:0000256" key="19">
    <source>
        <dbReference type="SAM" id="SignalP"/>
    </source>
</evidence>
<dbReference type="InterPro" id="IPR000719">
    <property type="entry name" value="Prot_kinase_dom"/>
</dbReference>
<dbReference type="PROSITE" id="PS50011">
    <property type="entry name" value="PROTEIN_KINASE_DOM"/>
    <property type="match status" value="1"/>
</dbReference>
<feature type="signal peptide" evidence="19">
    <location>
        <begin position="1"/>
        <end position="22"/>
    </location>
</feature>
<dbReference type="FunFam" id="1.10.510.10:FF:000058">
    <property type="entry name" value="Receptor-like protein kinase FERONIA"/>
    <property type="match status" value="1"/>
</dbReference>
<evidence type="ECO:0000256" key="9">
    <source>
        <dbReference type="ARBA" id="ARBA00022777"/>
    </source>
</evidence>
<keyword evidence="7 19" id="KW-0732">Signal</keyword>
<keyword evidence="9" id="KW-0418">Kinase</keyword>
<dbReference type="PANTHER" id="PTHR34590">
    <property type="entry name" value="OS03G0124300 PROTEIN-RELATED"/>
    <property type="match status" value="1"/>
</dbReference>
<dbReference type="InterPro" id="IPR008271">
    <property type="entry name" value="Ser/Thr_kinase_AS"/>
</dbReference>
<dbReference type="InterPro" id="IPR045272">
    <property type="entry name" value="ANXUR1/2-like"/>
</dbReference>
<dbReference type="PROSITE" id="PS00107">
    <property type="entry name" value="PROTEIN_KINASE_ATP"/>
    <property type="match status" value="1"/>
</dbReference>
<gene>
    <name evidence="21" type="ORF">TIFTF001_024278</name>
</gene>
<dbReference type="InterPro" id="IPR001245">
    <property type="entry name" value="Ser-Thr/Tyr_kinase_cat_dom"/>
</dbReference>
<proteinExistence type="predicted"/>
<organism evidence="21 22">
    <name type="scientific">Ficus carica</name>
    <name type="common">Common fig</name>
    <dbReference type="NCBI Taxonomy" id="3494"/>
    <lineage>
        <taxon>Eukaryota</taxon>
        <taxon>Viridiplantae</taxon>
        <taxon>Streptophyta</taxon>
        <taxon>Embryophyta</taxon>
        <taxon>Tracheophyta</taxon>
        <taxon>Spermatophyta</taxon>
        <taxon>Magnoliopsida</taxon>
        <taxon>eudicotyledons</taxon>
        <taxon>Gunneridae</taxon>
        <taxon>Pentapetalae</taxon>
        <taxon>rosids</taxon>
        <taxon>fabids</taxon>
        <taxon>Rosales</taxon>
        <taxon>Moraceae</taxon>
        <taxon>Ficeae</taxon>
        <taxon>Ficus</taxon>
    </lineage>
</organism>
<keyword evidence="3" id="KW-1003">Cell membrane</keyword>
<dbReference type="GO" id="GO:0005524">
    <property type="term" value="F:ATP binding"/>
    <property type="evidence" value="ECO:0007669"/>
    <property type="project" value="UniProtKB-UniRule"/>
</dbReference>
<dbReference type="Proteomes" id="UP001187192">
    <property type="component" value="Unassembled WGS sequence"/>
</dbReference>
<evidence type="ECO:0000256" key="11">
    <source>
        <dbReference type="ARBA" id="ARBA00022989"/>
    </source>
</evidence>
<dbReference type="AlphaFoldDB" id="A0AA88DGT0"/>
<evidence type="ECO:0000256" key="17">
    <source>
        <dbReference type="PROSITE-ProRule" id="PRU10141"/>
    </source>
</evidence>
<evidence type="ECO:0000256" key="14">
    <source>
        <dbReference type="ARBA" id="ARBA00023279"/>
    </source>
</evidence>
<keyword evidence="12 18" id="KW-0472">Membrane</keyword>
<evidence type="ECO:0000313" key="21">
    <source>
        <dbReference type="EMBL" id="GMN55167.1"/>
    </source>
</evidence>
<keyword evidence="5" id="KW-0808">Transferase</keyword>
<dbReference type="FunFam" id="3.30.200.20:FF:000039">
    <property type="entry name" value="receptor-like protein kinase FERONIA"/>
    <property type="match status" value="1"/>
</dbReference>
<dbReference type="CDD" id="cd14066">
    <property type="entry name" value="STKc_IRAK"/>
    <property type="match status" value="1"/>
</dbReference>
<evidence type="ECO:0000256" key="6">
    <source>
        <dbReference type="ARBA" id="ARBA00022692"/>
    </source>
</evidence>
<sequence>MKSSIHILQSIILLSLSFDAICGVAKNTKSVSQHSYVLSCGASIEGTDTNGRKWTPDSELIAPSSDFTSAKALYQDPSLPSQVPYMTARIFTSDCEYKFSALPNKRLWIRLHFYPSSYSSLDPADAYFSVTANGLTLLNNFSASITAEARTQAYFMEEYSVSPVSKGDPCIKFSPSPQHNGSYAFVNGIEVIPMPDIFQPPNFFGLSGETIDIRSSSVQTMFRLNVGGRYIPTTSDSGLSRTWYDDSPYLISGASGVTLEAGKNLSIDFPPNLPEYIAPRSVYGTARSMGTSSSINQNYNLTWVFKVDANFTYIVRLHFCELQFRKVNERVFDILLNNRTAQQSADVIAWTGSAGVPVYKDFTTYVGDANGDDELWVALHPSILSKPEYFDAILNGLEIFKVNDSRGNLAGLNPVPSKMLLDDKAVEAAGRPALAGLGYEAVQGIAGGVTGFVVVACVCIVLLNQNKKRKKGNEEVSGAANWSPVYGSSYASTMSGRSTSKASSHFSNLANLCRHFSLAEIKHGCNNFDESQVVGVGGFGKVYRGTIDGVIKVAIKRSNPSLEQGFHEFQTEIEMLSKLRHKHLVPLIGCCVESGEMILVYDYMANGTLREHLYNTTKPPLPWQKRLEICIGAARGLHYLHTGVSHTIIHRDVKTTNILLDENLEAKVSDFGLSKHGASSINQGHVSTLVKGSFGYLDPEYFRRQKLTEKSDVYSFGVVLFEVLCARPALDAALPKEQVNLADWVLYCKKKGMLEDTVDPHLKWRISPECLKKFADTAEKCLSDHGVDRPSMGEVLWSLEYVLQLHENPEATRFLKKNGR</sequence>
<feature type="chain" id="PRO_5041710224" description="non-specific serine/threonine protein kinase" evidence="19">
    <location>
        <begin position="23"/>
        <end position="820"/>
    </location>
</feature>
<evidence type="ECO:0000256" key="18">
    <source>
        <dbReference type="SAM" id="Phobius"/>
    </source>
</evidence>